<dbReference type="GO" id="GO:0006515">
    <property type="term" value="P:protein quality control for misfolded or incompletely synthesized proteins"/>
    <property type="evidence" value="ECO:0007669"/>
    <property type="project" value="TreeGrafter"/>
</dbReference>
<dbReference type="GO" id="GO:0009368">
    <property type="term" value="C:endopeptidase Clp complex"/>
    <property type="evidence" value="ECO:0007669"/>
    <property type="project" value="TreeGrafter"/>
</dbReference>
<organism evidence="3 4">
    <name type="scientific">Blautia obeum</name>
    <dbReference type="NCBI Taxonomy" id="40520"/>
    <lineage>
        <taxon>Bacteria</taxon>
        <taxon>Bacillati</taxon>
        <taxon>Bacillota</taxon>
        <taxon>Clostridia</taxon>
        <taxon>Lachnospirales</taxon>
        <taxon>Lachnospiraceae</taxon>
        <taxon>Blautia</taxon>
    </lineage>
</organism>
<keyword evidence="3" id="KW-0645">Protease</keyword>
<dbReference type="PRINTS" id="PR00127">
    <property type="entry name" value="CLPPROTEASEP"/>
</dbReference>
<dbReference type="PANTHER" id="PTHR10381">
    <property type="entry name" value="ATP-DEPENDENT CLP PROTEASE PROTEOLYTIC SUBUNIT"/>
    <property type="match status" value="1"/>
</dbReference>
<sequence>MEELFDFPIMKSGVDELVADIIKSNYDNRRLIINDEINNNLLESICLYILKYNQEDKDVPEDKRKPIWIILNSVGGVVNFGMGLIDCIKHSITPVYCLIIGMAASMASYIPMVCDKSYIFPNSTICIHDGQTGIMQTSRKANDIMNFYNKCDERLAELVYANTSITKDFLDGIADREYYMFPEEAKELGIVDTIVGVDCPIDEIL</sequence>
<comment type="similarity">
    <text evidence="1 2">Belongs to the peptidase S14 family.</text>
</comment>
<dbReference type="RefSeq" id="WP_055053234.1">
    <property type="nucleotide sequence ID" value="NZ_CYZA01000006.1"/>
</dbReference>
<gene>
    <name evidence="3" type="primary">clpP_1</name>
    <name evidence="3" type="ORF">ERS852395_01490</name>
</gene>
<evidence type="ECO:0000256" key="1">
    <source>
        <dbReference type="ARBA" id="ARBA00007039"/>
    </source>
</evidence>
<reference evidence="3 4" key="1">
    <citation type="submission" date="2015-09" db="EMBL/GenBank/DDBJ databases">
        <authorList>
            <consortium name="Pathogen Informatics"/>
        </authorList>
    </citation>
    <scope>NUCLEOTIDE SEQUENCE [LARGE SCALE GENOMIC DNA]</scope>
    <source>
        <strain evidence="3 4">2789STDY5608838</strain>
    </source>
</reference>
<dbReference type="GO" id="GO:0004252">
    <property type="term" value="F:serine-type endopeptidase activity"/>
    <property type="evidence" value="ECO:0007669"/>
    <property type="project" value="InterPro"/>
</dbReference>
<dbReference type="InterPro" id="IPR023562">
    <property type="entry name" value="ClpP/TepA"/>
</dbReference>
<proteinExistence type="inferred from homology"/>
<evidence type="ECO:0000256" key="2">
    <source>
        <dbReference type="RuleBase" id="RU003567"/>
    </source>
</evidence>
<dbReference type="AlphaFoldDB" id="A0A174A6S8"/>
<evidence type="ECO:0000313" key="4">
    <source>
        <dbReference type="Proteomes" id="UP000095447"/>
    </source>
</evidence>
<dbReference type="Pfam" id="PF00574">
    <property type="entry name" value="CLP_protease"/>
    <property type="match status" value="1"/>
</dbReference>
<dbReference type="InterPro" id="IPR001907">
    <property type="entry name" value="ClpP"/>
</dbReference>
<dbReference type="GO" id="GO:0004176">
    <property type="term" value="F:ATP-dependent peptidase activity"/>
    <property type="evidence" value="ECO:0007669"/>
    <property type="project" value="InterPro"/>
</dbReference>
<dbReference type="Gene3D" id="3.90.226.10">
    <property type="entry name" value="2-enoyl-CoA Hydratase, Chain A, domain 1"/>
    <property type="match status" value="1"/>
</dbReference>
<dbReference type="SUPFAM" id="SSF52096">
    <property type="entry name" value="ClpP/crotonase"/>
    <property type="match status" value="1"/>
</dbReference>
<protein>
    <recommendedName>
        <fullName evidence="2">ATP-dependent Clp protease proteolytic subunit</fullName>
    </recommendedName>
</protein>
<dbReference type="InterPro" id="IPR029045">
    <property type="entry name" value="ClpP/crotonase-like_dom_sf"/>
</dbReference>
<dbReference type="EMBL" id="CYZA01000006">
    <property type="protein sequence ID" value="CUN84412.1"/>
    <property type="molecule type" value="Genomic_DNA"/>
</dbReference>
<evidence type="ECO:0000313" key="3">
    <source>
        <dbReference type="EMBL" id="CUN84412.1"/>
    </source>
</evidence>
<dbReference type="PANTHER" id="PTHR10381:SF11">
    <property type="entry name" value="ATP-DEPENDENT CLP PROTEASE PROTEOLYTIC SUBUNIT, MITOCHONDRIAL"/>
    <property type="match status" value="1"/>
</dbReference>
<accession>A0A174A6S8</accession>
<dbReference type="GO" id="GO:0051117">
    <property type="term" value="F:ATPase binding"/>
    <property type="evidence" value="ECO:0007669"/>
    <property type="project" value="TreeGrafter"/>
</dbReference>
<keyword evidence="3" id="KW-0378">Hydrolase</keyword>
<dbReference type="Proteomes" id="UP000095447">
    <property type="component" value="Unassembled WGS sequence"/>
</dbReference>
<name>A0A174A6S8_9FIRM</name>